<dbReference type="CDD" id="cd01671">
    <property type="entry name" value="CARD"/>
    <property type="match status" value="1"/>
</dbReference>
<dbReference type="SUPFAM" id="SSF47986">
    <property type="entry name" value="DEATH domain"/>
    <property type="match status" value="2"/>
</dbReference>
<dbReference type="GeneID" id="109476942"/>
<dbReference type="InterPro" id="IPR000488">
    <property type="entry name" value="Death_dom"/>
</dbReference>
<dbReference type="Pfam" id="PF00531">
    <property type="entry name" value="Death"/>
    <property type="match status" value="1"/>
</dbReference>
<sequence length="505" mass="57273">MWSKANCRELSCAVCDVYTPDDFVLPLSEGNAVRLDVNRPTLLQYIATRSPSQLFDALVAKKALSRRDVHVICNNKETDIDINSALLDTISRKGDDAFKALSEALRKGGSWQGYLADVLEGKGLMIGLTASFKVVASAVSARFHNSWTSLPRELRLPREDLEYCKRENRQVQDKVLNALVRWRRLRTDIYELKEELKEVLVRMKCPDVADQIDEIDDEDPPLPSPRKKHKKTESPLPHEEEEPNQPDQDTEEDGGEASNGRKMKATLQLEHDGGSITISLGRVQVDRDDIRTTSLRDTLCYVLENVKVSSRERTKLPPGLEMEDQSHALASAGVTSEISGLGRDTDNLCPVLGVHVYVTSVVPHIKPFLDVANAALGEMARWQRDVRLKEAVAYLQELGVEVVRVSPHSASSVVFVVLSRSMTSLTSLWEQYRQGYLRRMFQRTLVNERLLRKISRRTVPRINVRNVTVETYMNEEHYKFSRNRLQMIKDQLGPSDGLVRESLRI</sequence>
<evidence type="ECO:0000256" key="1">
    <source>
        <dbReference type="SAM" id="MobiDB-lite"/>
    </source>
</evidence>
<dbReference type="AlphaFoldDB" id="A0A6P4ZHL6"/>
<protein>
    <submittedName>
        <fullName evidence="5">Uncharacterized protein LOC109476942</fullName>
    </submittedName>
</protein>
<keyword evidence="4" id="KW-1185">Reference proteome</keyword>
<gene>
    <name evidence="5" type="primary">LOC109476942</name>
</gene>
<feature type="region of interest" description="Disordered" evidence="1">
    <location>
        <begin position="212"/>
        <end position="260"/>
    </location>
</feature>
<name>A0A6P4ZHL6_BRABE</name>
<evidence type="ECO:0000313" key="4">
    <source>
        <dbReference type="Proteomes" id="UP000515135"/>
    </source>
</evidence>
<feature type="domain" description="CARD" evidence="3">
    <location>
        <begin position="27"/>
        <end position="107"/>
    </location>
</feature>
<dbReference type="PROSITE" id="PS50017">
    <property type="entry name" value="DEATH_DOMAIN"/>
    <property type="match status" value="1"/>
</dbReference>
<dbReference type="GO" id="GO:0007165">
    <property type="term" value="P:signal transduction"/>
    <property type="evidence" value="ECO:0007669"/>
    <property type="project" value="InterPro"/>
</dbReference>
<dbReference type="OrthoDB" id="10291159at2759"/>
<dbReference type="KEGG" id="bbel:109476942"/>
<dbReference type="PROSITE" id="PS50209">
    <property type="entry name" value="CARD"/>
    <property type="match status" value="1"/>
</dbReference>
<feature type="compositionally biased region" description="Acidic residues" evidence="1">
    <location>
        <begin position="239"/>
        <end position="255"/>
    </location>
</feature>
<dbReference type="CDD" id="cd01670">
    <property type="entry name" value="Death"/>
    <property type="match status" value="1"/>
</dbReference>
<proteinExistence type="predicted"/>
<dbReference type="Proteomes" id="UP000515135">
    <property type="component" value="Unplaced"/>
</dbReference>
<dbReference type="Pfam" id="PF00619">
    <property type="entry name" value="CARD"/>
    <property type="match status" value="1"/>
</dbReference>
<reference evidence="5" key="1">
    <citation type="submission" date="2025-08" db="UniProtKB">
        <authorList>
            <consortium name="RefSeq"/>
        </authorList>
    </citation>
    <scope>IDENTIFICATION</scope>
    <source>
        <tissue evidence="5">Gonad</tissue>
    </source>
</reference>
<organism evidence="4 5">
    <name type="scientific">Branchiostoma belcheri</name>
    <name type="common">Amphioxus</name>
    <dbReference type="NCBI Taxonomy" id="7741"/>
    <lineage>
        <taxon>Eukaryota</taxon>
        <taxon>Metazoa</taxon>
        <taxon>Chordata</taxon>
        <taxon>Cephalochordata</taxon>
        <taxon>Leptocardii</taxon>
        <taxon>Amphioxiformes</taxon>
        <taxon>Branchiostomatidae</taxon>
        <taxon>Branchiostoma</taxon>
    </lineage>
</organism>
<dbReference type="GO" id="GO:0042981">
    <property type="term" value="P:regulation of apoptotic process"/>
    <property type="evidence" value="ECO:0007669"/>
    <property type="project" value="InterPro"/>
</dbReference>
<evidence type="ECO:0000259" key="2">
    <source>
        <dbReference type="PROSITE" id="PS50017"/>
    </source>
</evidence>
<dbReference type="RefSeq" id="XP_019633519.1">
    <property type="nucleotide sequence ID" value="XM_019777960.1"/>
</dbReference>
<dbReference type="InterPro" id="IPR011029">
    <property type="entry name" value="DEATH-like_dom_sf"/>
</dbReference>
<accession>A0A6P4ZHL6</accession>
<evidence type="ECO:0000259" key="3">
    <source>
        <dbReference type="PROSITE" id="PS50209"/>
    </source>
</evidence>
<dbReference type="InterPro" id="IPR001315">
    <property type="entry name" value="CARD"/>
</dbReference>
<evidence type="ECO:0000313" key="5">
    <source>
        <dbReference type="RefSeq" id="XP_019633519.1"/>
    </source>
</evidence>
<dbReference type="Gene3D" id="1.10.533.10">
    <property type="entry name" value="Death Domain, Fas"/>
    <property type="match status" value="2"/>
</dbReference>
<feature type="domain" description="Death" evidence="2">
    <location>
        <begin position="146"/>
        <end position="216"/>
    </location>
</feature>